<dbReference type="Pfam" id="PF19295">
    <property type="entry name" value="SufBD_N"/>
    <property type="match status" value="1"/>
</dbReference>
<reference evidence="4 5" key="1">
    <citation type="submission" date="2016-10" db="EMBL/GenBank/DDBJ databases">
        <authorList>
            <person name="de Groot N.N."/>
        </authorList>
    </citation>
    <scope>NUCLEOTIDE SEQUENCE [LARGE SCALE GENOMIC DNA]</scope>
    <source>
        <strain evidence="4 5">DSM 19012</strain>
    </source>
</reference>
<accession>A0A1I1Y9D2</accession>
<evidence type="ECO:0000313" key="5">
    <source>
        <dbReference type="Proteomes" id="UP000181976"/>
    </source>
</evidence>
<evidence type="ECO:0000313" key="4">
    <source>
        <dbReference type="EMBL" id="SFE14490.1"/>
    </source>
</evidence>
<dbReference type="Proteomes" id="UP000181976">
    <property type="component" value="Unassembled WGS sequence"/>
</dbReference>
<proteinExistence type="inferred from homology"/>
<evidence type="ECO:0000259" key="2">
    <source>
        <dbReference type="Pfam" id="PF01458"/>
    </source>
</evidence>
<dbReference type="RefSeq" id="WP_010526211.1">
    <property type="nucleotide sequence ID" value="NZ_AFSL01000006.1"/>
</dbReference>
<dbReference type="EMBL" id="FONA01000007">
    <property type="protein sequence ID" value="SFE14490.1"/>
    <property type="molecule type" value="Genomic_DNA"/>
</dbReference>
<protein>
    <submittedName>
        <fullName evidence="4">Fe-S cluster assembly protein SufD</fullName>
    </submittedName>
</protein>
<name>A0A1I1Y9D2_9BACT</name>
<feature type="domain" description="SUF system FeS cluster assembly SufBD N-terminal" evidence="3">
    <location>
        <begin position="14"/>
        <end position="179"/>
    </location>
</feature>
<dbReference type="STRING" id="385682.SAMN05444380_10772"/>
<dbReference type="InterPro" id="IPR037284">
    <property type="entry name" value="SUF_FeS_clus_asmbl_SufBD_sf"/>
</dbReference>
<keyword evidence="5" id="KW-1185">Reference proteome</keyword>
<dbReference type="AlphaFoldDB" id="A0A1I1Y9D2"/>
<evidence type="ECO:0000256" key="1">
    <source>
        <dbReference type="ARBA" id="ARBA00043967"/>
    </source>
</evidence>
<dbReference type="PANTHER" id="PTHR43575">
    <property type="entry name" value="PROTEIN ABCI7, CHLOROPLASTIC"/>
    <property type="match status" value="1"/>
</dbReference>
<dbReference type="InterPro" id="IPR055346">
    <property type="entry name" value="Fe-S_cluster_assembly_SufBD"/>
</dbReference>
<dbReference type="PANTHER" id="PTHR43575:SF1">
    <property type="entry name" value="PROTEIN ABCI7, CHLOROPLASTIC"/>
    <property type="match status" value="1"/>
</dbReference>
<dbReference type="Pfam" id="PF01458">
    <property type="entry name" value="SUFBD_core"/>
    <property type="match status" value="1"/>
</dbReference>
<gene>
    <name evidence="4" type="ORF">SAMN05444380_10772</name>
</gene>
<dbReference type="InterPro" id="IPR045595">
    <property type="entry name" value="SufBD_N"/>
</dbReference>
<dbReference type="InterPro" id="IPR011542">
    <property type="entry name" value="SUF_FeS_clus_asmbl_SufD"/>
</dbReference>
<dbReference type="FunCoup" id="A0A1I1Y9D2">
    <property type="interactions" value="333"/>
</dbReference>
<dbReference type="InParanoid" id="A0A1I1Y9D2"/>
<dbReference type="OrthoDB" id="9768262at2"/>
<organism evidence="4 5">
    <name type="scientific">Thermophagus xiamenensis</name>
    <dbReference type="NCBI Taxonomy" id="385682"/>
    <lineage>
        <taxon>Bacteria</taxon>
        <taxon>Pseudomonadati</taxon>
        <taxon>Bacteroidota</taxon>
        <taxon>Bacteroidia</taxon>
        <taxon>Marinilabiliales</taxon>
        <taxon>Marinilabiliaceae</taxon>
        <taxon>Thermophagus</taxon>
    </lineage>
</organism>
<evidence type="ECO:0000259" key="3">
    <source>
        <dbReference type="Pfam" id="PF19295"/>
    </source>
</evidence>
<dbReference type="eggNOG" id="COG0719">
    <property type="taxonomic scope" value="Bacteria"/>
</dbReference>
<sequence>MDNAIKNIIGRDISLSTLFEENRQTIEDSSSKVLNNLREQALEAFLKLGIPSNKVENYKYTNLQPYFSGDFSFSLNAPDFTGRMEDIFSCDVETLDSFTIFIVNGWYYSNNGSALLPEGVRVGSLAALAKEDPSFVEKYYGKNAPWLSDGLVALNTMFARDGFYIHIPKGVVVEKPIQVVNILLSEEPLMTNQRNLIVLEENSEARVLVCDHTLSSDRFVVNNVTEGFVAPNARLDYYNLQNQHNATTQVAGLYVDQKENSYVKTNNLTLHTGVGRNNIVLKLLGKHAEGHAYGLYLLDKNQHVDNFSFIDHAVPECFSDELFKGVLDDHATAAFTGKIMVRPDAQKTNAYQTNNNLLLTRDAKINSRPQLEIYADDVKCSHGATVGQLDEEAMFYLRSRGINKDEATILLMYAFAYEVIEKIKMDPLREQIRSLVEKRFRGELDKCHSCVVCGQKGTGNTSCL</sequence>
<dbReference type="InterPro" id="IPR000825">
    <property type="entry name" value="SUF_FeS_clus_asmbl_SufBD_core"/>
</dbReference>
<feature type="domain" description="SUF system FeS cluster assembly SufBD core" evidence="2">
    <location>
        <begin position="188"/>
        <end position="415"/>
    </location>
</feature>
<dbReference type="SUPFAM" id="SSF101960">
    <property type="entry name" value="Stabilizer of iron transporter SufD"/>
    <property type="match status" value="1"/>
</dbReference>
<dbReference type="NCBIfam" id="TIGR01981">
    <property type="entry name" value="sufD"/>
    <property type="match status" value="1"/>
</dbReference>
<comment type="similarity">
    <text evidence="1">Belongs to the iron-sulfur cluster assembly SufBD family.</text>
</comment>
<dbReference type="GO" id="GO:0016226">
    <property type="term" value="P:iron-sulfur cluster assembly"/>
    <property type="evidence" value="ECO:0007669"/>
    <property type="project" value="InterPro"/>
</dbReference>